<protein>
    <submittedName>
        <fullName evidence="1">Uncharacterized protein</fullName>
    </submittedName>
</protein>
<evidence type="ECO:0000313" key="2">
    <source>
        <dbReference type="Proteomes" id="UP001054902"/>
    </source>
</evidence>
<name>A0AAD3HEH0_9STRA</name>
<comment type="caution">
    <text evidence="1">The sequence shown here is derived from an EMBL/GenBank/DDBJ whole genome shotgun (WGS) entry which is preliminary data.</text>
</comment>
<gene>
    <name evidence="1" type="ORF">CTEN210_17141</name>
</gene>
<dbReference type="EMBL" id="BLLK01000069">
    <property type="protein sequence ID" value="GFH60665.1"/>
    <property type="molecule type" value="Genomic_DNA"/>
</dbReference>
<dbReference type="AlphaFoldDB" id="A0AAD3HEH0"/>
<accession>A0AAD3HEH0</accession>
<dbReference type="Proteomes" id="UP001054902">
    <property type="component" value="Unassembled WGS sequence"/>
</dbReference>
<evidence type="ECO:0000313" key="1">
    <source>
        <dbReference type="EMBL" id="GFH60665.1"/>
    </source>
</evidence>
<keyword evidence="2" id="KW-1185">Reference proteome</keyword>
<proteinExistence type="predicted"/>
<organism evidence="1 2">
    <name type="scientific">Chaetoceros tenuissimus</name>
    <dbReference type="NCBI Taxonomy" id="426638"/>
    <lineage>
        <taxon>Eukaryota</taxon>
        <taxon>Sar</taxon>
        <taxon>Stramenopiles</taxon>
        <taxon>Ochrophyta</taxon>
        <taxon>Bacillariophyta</taxon>
        <taxon>Coscinodiscophyceae</taxon>
        <taxon>Chaetocerotophycidae</taxon>
        <taxon>Chaetocerotales</taxon>
        <taxon>Chaetocerotaceae</taxon>
        <taxon>Chaetoceros</taxon>
    </lineage>
</organism>
<sequence>MTELDSRKRGPGSILLEPKEKRARIGTDIMNKLNKPSRRNQFLMCHLQMLRSLYENGDHGLDHPENTWKQIEEFIKSRPSLQEKNTTVNMLEESLEESKKIAQEPELSTPLLKRYNTSLKTESKMFISFLTQQQHGQIHSLSLNSPNASHINMQQQKLALSPFHRQSANTKQYLTPVNGSGQNRHQSTSSQLKSMNLVTSIIQKRFHTAVQIANKEKEVFLPLLEVTKSHINDLEKKMEYIDEQKKQEVNIENMSEEEILAAAYALEGGNTDVNNCNEGAAKYPVDEHERTIYQSRLALWHTLLISLDSILNNGTA</sequence>
<reference evidence="1 2" key="1">
    <citation type="journal article" date="2021" name="Sci. Rep.">
        <title>The genome of the diatom Chaetoceros tenuissimus carries an ancient integrated fragment of an extant virus.</title>
        <authorList>
            <person name="Hongo Y."/>
            <person name="Kimura K."/>
            <person name="Takaki Y."/>
            <person name="Yoshida Y."/>
            <person name="Baba S."/>
            <person name="Kobayashi G."/>
            <person name="Nagasaki K."/>
            <person name="Hano T."/>
            <person name="Tomaru Y."/>
        </authorList>
    </citation>
    <scope>NUCLEOTIDE SEQUENCE [LARGE SCALE GENOMIC DNA]</scope>
    <source>
        <strain evidence="1 2">NIES-3715</strain>
    </source>
</reference>